<keyword evidence="8" id="KW-0833">Ubl conjugation pathway</keyword>
<dbReference type="GO" id="GO:0016020">
    <property type="term" value="C:membrane"/>
    <property type="evidence" value="ECO:0007669"/>
    <property type="project" value="UniProtKB-SubCell"/>
</dbReference>
<evidence type="ECO:0000313" key="14">
    <source>
        <dbReference type="EMBL" id="KAA0694670.1"/>
    </source>
</evidence>
<dbReference type="RefSeq" id="WP_149332070.1">
    <property type="nucleotide sequence ID" value="NZ_QOVF01000002.1"/>
</dbReference>
<evidence type="ECO:0000256" key="12">
    <source>
        <dbReference type="SAM" id="Phobius"/>
    </source>
</evidence>
<feature type="transmembrane region" description="Helical" evidence="12">
    <location>
        <begin position="12"/>
        <end position="31"/>
    </location>
</feature>
<evidence type="ECO:0000259" key="13">
    <source>
        <dbReference type="Pfam" id="PF12483"/>
    </source>
</evidence>
<keyword evidence="7" id="KW-0863">Zinc-finger</keyword>
<reference evidence="14 15" key="1">
    <citation type="submission" date="2018-07" db="EMBL/GenBank/DDBJ databases">
        <title>Pseudomonas laoshanensis sp. nov., isolated from soil.</title>
        <authorList>
            <person name="Sun J."/>
            <person name="Yu L."/>
            <person name="Wang M."/>
            <person name="Zhang C."/>
        </authorList>
    </citation>
    <scope>NUCLEOTIDE SEQUENCE [LARGE SCALE GENOMIC DNA]</scope>
    <source>
        <strain evidence="14 15">Y22</strain>
    </source>
</reference>
<evidence type="ECO:0000256" key="1">
    <source>
        <dbReference type="ARBA" id="ARBA00000900"/>
    </source>
</evidence>
<dbReference type="InterPro" id="IPR018247">
    <property type="entry name" value="EF_Hand_1_Ca_BS"/>
</dbReference>
<evidence type="ECO:0000256" key="2">
    <source>
        <dbReference type="ARBA" id="ARBA00004141"/>
    </source>
</evidence>
<evidence type="ECO:0000256" key="8">
    <source>
        <dbReference type="ARBA" id="ARBA00022786"/>
    </source>
</evidence>
<keyword evidence="11 12" id="KW-0472">Membrane</keyword>
<proteinExistence type="predicted"/>
<keyword evidence="9" id="KW-0862">Zinc</keyword>
<comment type="subcellular location">
    <subcellularLocation>
        <location evidence="2">Membrane</location>
        <topology evidence="2">Multi-pass membrane protein</topology>
    </subcellularLocation>
</comment>
<dbReference type="EMBL" id="QOVF01000002">
    <property type="protein sequence ID" value="KAA0694670.1"/>
    <property type="molecule type" value="Genomic_DNA"/>
</dbReference>
<gene>
    <name evidence="14" type="ORF">DT594_07190</name>
</gene>
<name>A0A7V7GU69_9GAMM</name>
<dbReference type="Pfam" id="PF12483">
    <property type="entry name" value="GIDE"/>
    <property type="match status" value="1"/>
</dbReference>
<accession>A0A7V7GU69</accession>
<evidence type="ECO:0000256" key="3">
    <source>
        <dbReference type="ARBA" id="ARBA00012483"/>
    </source>
</evidence>
<feature type="transmembrane region" description="Helical" evidence="12">
    <location>
        <begin position="287"/>
        <end position="306"/>
    </location>
</feature>
<keyword evidence="4" id="KW-0808">Transferase</keyword>
<comment type="caution">
    <text evidence="14">The sequence shown here is derived from an EMBL/GenBank/DDBJ whole genome shotgun (WGS) entry which is preliminary data.</text>
</comment>
<evidence type="ECO:0000256" key="6">
    <source>
        <dbReference type="ARBA" id="ARBA00022723"/>
    </source>
</evidence>
<evidence type="ECO:0000313" key="15">
    <source>
        <dbReference type="Proteomes" id="UP000463138"/>
    </source>
</evidence>
<evidence type="ECO:0000256" key="7">
    <source>
        <dbReference type="ARBA" id="ARBA00022771"/>
    </source>
</evidence>
<protein>
    <recommendedName>
        <fullName evidence="3">RING-type E3 ubiquitin transferase</fullName>
        <ecNumber evidence="3">2.3.2.27</ecNumber>
    </recommendedName>
</protein>
<evidence type="ECO:0000256" key="10">
    <source>
        <dbReference type="ARBA" id="ARBA00022989"/>
    </source>
</evidence>
<keyword evidence="15" id="KW-1185">Reference proteome</keyword>
<evidence type="ECO:0000256" key="11">
    <source>
        <dbReference type="ARBA" id="ARBA00023136"/>
    </source>
</evidence>
<dbReference type="Proteomes" id="UP000463138">
    <property type="component" value="Unassembled WGS sequence"/>
</dbReference>
<evidence type="ECO:0000256" key="5">
    <source>
        <dbReference type="ARBA" id="ARBA00022692"/>
    </source>
</evidence>
<dbReference type="GO" id="GO:0008270">
    <property type="term" value="F:zinc ion binding"/>
    <property type="evidence" value="ECO:0007669"/>
    <property type="project" value="UniProtKB-KW"/>
</dbReference>
<dbReference type="GO" id="GO:0016567">
    <property type="term" value="P:protein ubiquitination"/>
    <property type="evidence" value="ECO:0007669"/>
    <property type="project" value="InterPro"/>
</dbReference>
<organism evidence="14 15">
    <name type="scientific">Halopseudomonas laoshanensis</name>
    <dbReference type="NCBI Taxonomy" id="2268758"/>
    <lineage>
        <taxon>Bacteria</taxon>
        <taxon>Pseudomonadati</taxon>
        <taxon>Pseudomonadota</taxon>
        <taxon>Gammaproteobacteria</taxon>
        <taxon>Pseudomonadales</taxon>
        <taxon>Pseudomonadaceae</taxon>
        <taxon>Halopseudomonas</taxon>
    </lineage>
</organism>
<keyword evidence="5 12" id="KW-0812">Transmembrane</keyword>
<comment type="catalytic activity">
    <reaction evidence="1">
        <text>S-ubiquitinyl-[E2 ubiquitin-conjugating enzyme]-L-cysteine + [acceptor protein]-L-lysine = [E2 ubiquitin-conjugating enzyme]-L-cysteine + N(6)-ubiquitinyl-[acceptor protein]-L-lysine.</text>
        <dbReference type="EC" id="2.3.2.27"/>
    </reaction>
</comment>
<dbReference type="EC" id="2.3.2.27" evidence="3"/>
<dbReference type="InterPro" id="IPR022170">
    <property type="entry name" value="MUL1-like"/>
</dbReference>
<sequence>MINVHGIMLLPHGYFFLLLALSSLATLYALYRMLTRLRRARWVEDTPTSRIRSAAQGLVELNGELDAGGHAPLVSPLAEIDCLWYRFRVEEYRRSGKTSQWRTVEQGVSERPFLLRDATGSCWIDPQGAEVHPHKRRRWEGHKRWPAGHSLRTGLLGSLIGSRYRYTEEWFSEGESLYALGWFQSRGGGREAQDQSSVARQVISQWKADYPDLVARFDQNKDGQLDMQEWDRVRAAAETEAERRARVAGRAAVVHMLGKPSVSGLPFLLSDHHEEHLSEHLRRQSRWSLAGLFAASVVSGALWLALLSGS</sequence>
<dbReference type="AlphaFoldDB" id="A0A7V7GU69"/>
<keyword evidence="6" id="KW-0479">Metal-binding</keyword>
<dbReference type="OrthoDB" id="7013907at2"/>
<evidence type="ECO:0000256" key="9">
    <source>
        <dbReference type="ARBA" id="ARBA00022833"/>
    </source>
</evidence>
<dbReference type="GO" id="GO:0061630">
    <property type="term" value="F:ubiquitin protein ligase activity"/>
    <property type="evidence" value="ECO:0007669"/>
    <property type="project" value="UniProtKB-EC"/>
</dbReference>
<evidence type="ECO:0000256" key="4">
    <source>
        <dbReference type="ARBA" id="ARBA00022679"/>
    </source>
</evidence>
<dbReference type="PROSITE" id="PS00018">
    <property type="entry name" value="EF_HAND_1"/>
    <property type="match status" value="1"/>
</dbReference>
<keyword evidence="10 12" id="KW-1133">Transmembrane helix</keyword>
<feature type="domain" description="E3 Ubiquitin ligase MUL1-like" evidence="13">
    <location>
        <begin position="90"/>
        <end position="189"/>
    </location>
</feature>